<dbReference type="AlphaFoldDB" id="A0A1H6W8Z5"/>
<evidence type="ECO:0000313" key="3">
    <source>
        <dbReference type="EMBL" id="SEJ13373.1"/>
    </source>
</evidence>
<dbReference type="InterPro" id="IPR050490">
    <property type="entry name" value="Bact_solute-bd_prot1"/>
</dbReference>
<organism evidence="3 4">
    <name type="scientific">Demequina mangrovi</name>
    <dbReference type="NCBI Taxonomy" id="1043493"/>
    <lineage>
        <taxon>Bacteria</taxon>
        <taxon>Bacillati</taxon>
        <taxon>Actinomycetota</taxon>
        <taxon>Actinomycetes</taxon>
        <taxon>Micrococcales</taxon>
        <taxon>Demequinaceae</taxon>
        <taxon>Demequina</taxon>
    </lineage>
</organism>
<dbReference type="SUPFAM" id="SSF53850">
    <property type="entry name" value="Periplasmic binding protein-like II"/>
    <property type="match status" value="1"/>
</dbReference>
<feature type="signal peptide" evidence="2">
    <location>
        <begin position="1"/>
        <end position="21"/>
    </location>
</feature>
<dbReference type="PANTHER" id="PTHR43649">
    <property type="entry name" value="ARABINOSE-BINDING PROTEIN-RELATED"/>
    <property type="match status" value="1"/>
</dbReference>
<reference evidence="4" key="1">
    <citation type="submission" date="2016-10" db="EMBL/GenBank/DDBJ databases">
        <authorList>
            <person name="Varghese N."/>
        </authorList>
    </citation>
    <scope>NUCLEOTIDE SEQUENCE [LARGE SCALE GENOMIC DNA]</scope>
    <source>
        <strain evidence="4">DSM 24868</strain>
    </source>
</reference>
<dbReference type="STRING" id="1043493.SAMN05421637_0895"/>
<evidence type="ECO:0000313" key="4">
    <source>
        <dbReference type="Proteomes" id="UP000183315"/>
    </source>
</evidence>
<accession>A0A1H6W8Z5</accession>
<sequence length="451" mass="46622">MANMRRAAAGAAIAASMALLAACSSSDPGDGGSSADASSSGGGSGDEPVTLTWWHNGVAGDTGENSLGDYWDQVAADFMADNPNVTIEIEQIQNEDLQRTRIPTALQSGDAPDLFQQWGGGEMAAQAEAGYLMDLSDTLSADIDRLGGGVAPWQVDGTTYGLPFQFAVEGIWYRPSLFEEAGIDAEPTTMDELADAVQKLKDAGINPIAVGAADGWPAAHWWYNFALRSCAQDVVASAGTSLDFSDPCWVDAGDQLQAFIDTEPFQPQFTSTVAQTGATSSAGMVANGDAAMELMGQWNYFVYEGFTDGSDEAIAALHEDLDWFPMPAVDGGAGDPSAAMGGGDGFSCYVDAPVECADFLAYIVSDDVQRGYAEAVGGLPVAPAAADAVTDPVLQKIATTTSSAAYVQLWMDTLLGPNVGGAMNDGIVNIFNGTGDAQGVVDAMIAAAATS</sequence>
<keyword evidence="2" id="KW-0732">Signal</keyword>
<gene>
    <name evidence="3" type="ORF">SAMN05421637_0895</name>
</gene>
<dbReference type="PANTHER" id="PTHR43649:SF14">
    <property type="entry name" value="BLR3389 PROTEIN"/>
    <property type="match status" value="1"/>
</dbReference>
<dbReference type="Pfam" id="PF01547">
    <property type="entry name" value="SBP_bac_1"/>
    <property type="match status" value="1"/>
</dbReference>
<dbReference type="Proteomes" id="UP000183315">
    <property type="component" value="Unassembled WGS sequence"/>
</dbReference>
<dbReference type="eggNOG" id="COG1653">
    <property type="taxonomic scope" value="Bacteria"/>
</dbReference>
<feature type="region of interest" description="Disordered" evidence="1">
    <location>
        <begin position="24"/>
        <end position="51"/>
    </location>
</feature>
<name>A0A1H6W8Z5_9MICO</name>
<dbReference type="RefSeq" id="WP_042213298.1">
    <property type="nucleotide sequence ID" value="NZ_BBLU01000003.1"/>
</dbReference>
<dbReference type="PROSITE" id="PS51257">
    <property type="entry name" value="PROKAR_LIPOPROTEIN"/>
    <property type="match status" value="1"/>
</dbReference>
<keyword evidence="4" id="KW-1185">Reference proteome</keyword>
<dbReference type="InterPro" id="IPR006059">
    <property type="entry name" value="SBP"/>
</dbReference>
<feature type="chain" id="PRO_5039158828" evidence="2">
    <location>
        <begin position="22"/>
        <end position="451"/>
    </location>
</feature>
<evidence type="ECO:0000256" key="1">
    <source>
        <dbReference type="SAM" id="MobiDB-lite"/>
    </source>
</evidence>
<feature type="compositionally biased region" description="Low complexity" evidence="1">
    <location>
        <begin position="24"/>
        <end position="39"/>
    </location>
</feature>
<dbReference type="OrthoDB" id="8317736at2"/>
<proteinExistence type="predicted"/>
<protein>
    <submittedName>
        <fullName evidence="3">Carbohydrate ABC transporter substrate-binding protein, CUT1 family</fullName>
    </submittedName>
</protein>
<dbReference type="Gene3D" id="3.40.190.10">
    <property type="entry name" value="Periplasmic binding protein-like II"/>
    <property type="match status" value="2"/>
</dbReference>
<evidence type="ECO:0000256" key="2">
    <source>
        <dbReference type="SAM" id="SignalP"/>
    </source>
</evidence>
<dbReference type="EMBL" id="FNZI01000002">
    <property type="protein sequence ID" value="SEJ13373.1"/>
    <property type="molecule type" value="Genomic_DNA"/>
</dbReference>